<dbReference type="Pfam" id="PF07883">
    <property type="entry name" value="Cupin_2"/>
    <property type="match status" value="1"/>
</dbReference>
<proteinExistence type="predicted"/>
<comment type="caution">
    <text evidence="3">The sequence shown here is derived from an EMBL/GenBank/DDBJ whole genome shotgun (WGS) entry which is preliminary data.</text>
</comment>
<dbReference type="RefSeq" id="WP_336600825.1">
    <property type="nucleotide sequence ID" value="NZ_JACFYJ010000062.1"/>
</dbReference>
<reference evidence="3 4" key="1">
    <citation type="journal article" date="2022" name="Arch. Microbiol.">
        <title>Paraburkholderia bengalensis sp. nov. isolated from roots of Oryza sativa, IR64.</title>
        <authorList>
            <person name="Nag P."/>
            <person name="Mondal N."/>
            <person name="Sarkar J."/>
            <person name="Das S."/>
        </authorList>
    </citation>
    <scope>NUCLEOTIDE SEQUENCE [LARGE SCALE GENOMIC DNA]</scope>
    <source>
        <strain evidence="3 4">IR64_4_BI</strain>
    </source>
</reference>
<dbReference type="EMBL" id="JACFYJ010000062">
    <property type="protein sequence ID" value="MEI6000949.1"/>
    <property type="molecule type" value="Genomic_DNA"/>
</dbReference>
<gene>
    <name evidence="3" type="ORF">H3V53_28335</name>
</gene>
<evidence type="ECO:0000256" key="1">
    <source>
        <dbReference type="SAM" id="MobiDB-lite"/>
    </source>
</evidence>
<organism evidence="3 4">
    <name type="scientific">Paraburkholderia bengalensis</name>
    <dbReference type="NCBI Taxonomy" id="2747562"/>
    <lineage>
        <taxon>Bacteria</taxon>
        <taxon>Pseudomonadati</taxon>
        <taxon>Pseudomonadota</taxon>
        <taxon>Betaproteobacteria</taxon>
        <taxon>Burkholderiales</taxon>
        <taxon>Burkholderiaceae</taxon>
        <taxon>Paraburkholderia</taxon>
    </lineage>
</organism>
<dbReference type="CDD" id="cd02234">
    <property type="entry name" value="cupin_BLR7677-like"/>
    <property type="match status" value="1"/>
</dbReference>
<feature type="domain" description="Cupin type-2" evidence="2">
    <location>
        <begin position="93"/>
        <end position="164"/>
    </location>
</feature>
<evidence type="ECO:0000313" key="3">
    <source>
        <dbReference type="EMBL" id="MEI6000949.1"/>
    </source>
</evidence>
<evidence type="ECO:0000259" key="2">
    <source>
        <dbReference type="Pfam" id="PF07883"/>
    </source>
</evidence>
<dbReference type="PANTHER" id="PTHR38599:SF1">
    <property type="entry name" value="CUPIN DOMAIN PROTEIN (AFU_ORTHOLOGUE AFUA_3G13620)"/>
    <property type="match status" value="1"/>
</dbReference>
<dbReference type="SUPFAM" id="SSF51182">
    <property type="entry name" value="RmlC-like cupins"/>
    <property type="match status" value="1"/>
</dbReference>
<sequence length="177" mass="18674">MHAQHVPHVPHAQYAQLARRARTFATLALVALAPLAALPTRTAIPWLDALCSTPLFSSAPSSSDAAARPTSTSRTLSCEPLPNVPGKSVTTVLVDFPPHAFTGAHRHPGSVTAFVISGALRSQLDSGPVVDYRSGKTWFEPPGTLHDFVENTDATQPAKLLAVFVTDANCGPLVLPP</sequence>
<dbReference type="InterPro" id="IPR011051">
    <property type="entry name" value="RmlC_Cupin_sf"/>
</dbReference>
<dbReference type="Gene3D" id="2.60.120.10">
    <property type="entry name" value="Jelly Rolls"/>
    <property type="match status" value="1"/>
</dbReference>
<dbReference type="InterPro" id="IPR014710">
    <property type="entry name" value="RmlC-like_jellyroll"/>
</dbReference>
<dbReference type="PANTHER" id="PTHR38599">
    <property type="entry name" value="CUPIN DOMAIN PROTEIN (AFU_ORTHOLOGUE AFUA_3G13620)"/>
    <property type="match status" value="1"/>
</dbReference>
<dbReference type="InterPro" id="IPR013096">
    <property type="entry name" value="Cupin_2"/>
</dbReference>
<accession>A0ABU8IZL5</accession>
<keyword evidence="4" id="KW-1185">Reference proteome</keyword>
<dbReference type="Proteomes" id="UP001386437">
    <property type="component" value="Unassembled WGS sequence"/>
</dbReference>
<evidence type="ECO:0000313" key="4">
    <source>
        <dbReference type="Proteomes" id="UP001386437"/>
    </source>
</evidence>
<feature type="region of interest" description="Disordered" evidence="1">
    <location>
        <begin position="57"/>
        <end position="77"/>
    </location>
</feature>
<protein>
    <submittedName>
        <fullName evidence="3">Cupin domain-containing protein</fullName>
    </submittedName>
</protein>
<name>A0ABU8IZL5_9BURK</name>